<evidence type="ECO:0000313" key="1">
    <source>
        <dbReference type="EMBL" id="KMW67626.1"/>
    </source>
</evidence>
<proteinExistence type="predicted"/>
<dbReference type="EMBL" id="GG749429">
    <property type="protein sequence ID" value="KMW67626.1"/>
    <property type="molecule type" value="Genomic_DNA"/>
</dbReference>
<gene>
    <name evidence="1" type="ORF">BDDG_12224</name>
</gene>
<protein>
    <submittedName>
        <fullName evidence="1">Uncharacterized protein</fullName>
    </submittedName>
</protein>
<organism evidence="1">
    <name type="scientific">Ajellomyces dermatitidis (strain ATCC 18188 / CBS 674.68)</name>
    <name type="common">Blastomyces dermatitidis</name>
    <dbReference type="NCBI Taxonomy" id="653446"/>
    <lineage>
        <taxon>Eukaryota</taxon>
        <taxon>Fungi</taxon>
        <taxon>Dikarya</taxon>
        <taxon>Ascomycota</taxon>
        <taxon>Pezizomycotina</taxon>
        <taxon>Eurotiomycetes</taxon>
        <taxon>Eurotiomycetidae</taxon>
        <taxon>Onygenales</taxon>
        <taxon>Ajellomycetaceae</taxon>
        <taxon>Blastomyces</taxon>
    </lineage>
</organism>
<sequence>MILEESEYLSTGTYYSGGSRDLVGSLTATAVSVGGPAVGRPFYQQALVVIELFCPSSLQVMRPLSVSPAVVNMHGFDPRMDLKIPNKYPGHFNSAKRHPRSVP</sequence>
<name>A0A0J9ENK8_AJEDA</name>
<dbReference type="AlphaFoldDB" id="A0A0J9ENK8"/>
<dbReference type="Proteomes" id="UP000007802">
    <property type="component" value="Unassembled WGS sequence"/>
</dbReference>
<accession>A0A0J9ENK8</accession>
<reference evidence="1" key="1">
    <citation type="submission" date="2010-03" db="EMBL/GenBank/DDBJ databases">
        <title>Annotation of Blastomyces dermatitidis strain ATCC 18188.</title>
        <authorList>
            <consortium name="The Broad Institute Genome Sequencing Platform"/>
            <consortium name="Broad Institute Genome Sequencing Center for Infectious Disease."/>
            <person name="Cuomo C."/>
            <person name="Klein B."/>
            <person name="Sullivan T."/>
            <person name="Heitman J."/>
            <person name="Young S."/>
            <person name="Zeng Q."/>
            <person name="Gargeya S."/>
            <person name="Alvarado L."/>
            <person name="Berlin A.M."/>
            <person name="Chapman S.B."/>
            <person name="Chen Z."/>
            <person name="Freedman E."/>
            <person name="Gellesch M."/>
            <person name="Goldberg J."/>
            <person name="Griggs A."/>
            <person name="Gujja S."/>
            <person name="Heilman E."/>
            <person name="Heiman D."/>
            <person name="Howarth C."/>
            <person name="Mehta T."/>
            <person name="Neiman D."/>
            <person name="Pearson M."/>
            <person name="Roberts A."/>
            <person name="Saif S."/>
            <person name="Shea T."/>
            <person name="Shenoy N."/>
            <person name="Sisk P."/>
            <person name="Stolte C."/>
            <person name="Sykes S."/>
            <person name="White J."/>
            <person name="Yandava C."/>
            <person name="Haas B."/>
            <person name="Nusbaum C."/>
            <person name="Birren B."/>
        </authorList>
    </citation>
    <scope>NUCLEOTIDE SEQUENCE</scope>
    <source>
        <strain evidence="1">ATCC 18188</strain>
    </source>
</reference>